<proteinExistence type="inferred from homology"/>
<dbReference type="InterPro" id="IPR052912">
    <property type="entry name" value="UPF0111_domain"/>
</dbReference>
<dbReference type="PANTHER" id="PTHR37298">
    <property type="entry name" value="UPF0111 PROTEIN YKAA"/>
    <property type="match status" value="1"/>
</dbReference>
<dbReference type="InterPro" id="IPR015797">
    <property type="entry name" value="NUDIX_hydrolase-like_dom_sf"/>
</dbReference>
<dbReference type="Gene3D" id="3.90.79.10">
    <property type="entry name" value="Nucleoside Triphosphate Pyrophosphohydrolase"/>
    <property type="match status" value="1"/>
</dbReference>
<evidence type="ECO:0000256" key="1">
    <source>
        <dbReference type="ARBA" id="ARBA00008591"/>
    </source>
</evidence>
<name>A0A160TGU0_9ZZZZ</name>
<reference evidence="3" key="1">
    <citation type="submission" date="2015-10" db="EMBL/GenBank/DDBJ databases">
        <authorList>
            <person name="Gilbert D.G."/>
        </authorList>
    </citation>
    <scope>NUCLEOTIDE SEQUENCE</scope>
</reference>
<dbReference type="GO" id="GO:0016462">
    <property type="term" value="F:pyrophosphatase activity"/>
    <property type="evidence" value="ECO:0007669"/>
    <property type="project" value="InterPro"/>
</dbReference>
<evidence type="ECO:0000259" key="2">
    <source>
        <dbReference type="PROSITE" id="PS51462"/>
    </source>
</evidence>
<protein>
    <submittedName>
        <fullName evidence="3">Phosphate transport regulator (Distant homolog of PhoU)</fullName>
    </submittedName>
</protein>
<dbReference type="Pfam" id="PF00293">
    <property type="entry name" value="NUDIX"/>
    <property type="match status" value="1"/>
</dbReference>
<gene>
    <name evidence="3" type="ORF">MGWOODY_Smn1670</name>
</gene>
<dbReference type="SUPFAM" id="SSF55811">
    <property type="entry name" value="Nudix"/>
    <property type="match status" value="1"/>
</dbReference>
<dbReference type="PANTHER" id="PTHR37298:SF1">
    <property type="entry name" value="UPF0111 PROTEIN YKAA"/>
    <property type="match status" value="1"/>
</dbReference>
<dbReference type="Gene3D" id="1.20.58.220">
    <property type="entry name" value="Phosphate transport system protein phou homolog 2, domain 2"/>
    <property type="match status" value="1"/>
</dbReference>
<dbReference type="InterPro" id="IPR000086">
    <property type="entry name" value="NUDIX_hydrolase_dom"/>
</dbReference>
<dbReference type="InterPro" id="IPR018445">
    <property type="entry name" value="Put_Phosphate_transp_reg"/>
</dbReference>
<evidence type="ECO:0000313" key="3">
    <source>
        <dbReference type="EMBL" id="CUS43451.1"/>
    </source>
</evidence>
<comment type="similarity">
    <text evidence="1">Belongs to the UPF0111 family.</text>
</comment>
<dbReference type="PROSITE" id="PS51462">
    <property type="entry name" value="NUDIX"/>
    <property type="match status" value="1"/>
</dbReference>
<dbReference type="EMBL" id="CZQE01000053">
    <property type="protein sequence ID" value="CUS43451.1"/>
    <property type="molecule type" value="Genomic_DNA"/>
</dbReference>
<dbReference type="InterPro" id="IPR047198">
    <property type="entry name" value="DDP-like_NUDIX"/>
</dbReference>
<feature type="domain" description="Nudix hydrolase" evidence="2">
    <location>
        <begin position="1"/>
        <end position="114"/>
    </location>
</feature>
<dbReference type="InterPro" id="IPR038078">
    <property type="entry name" value="PhoU-like_sf"/>
</dbReference>
<dbReference type="CDD" id="cd04666">
    <property type="entry name" value="NUDIX_DIPP2_like_Nudt4"/>
    <property type="match status" value="1"/>
</dbReference>
<dbReference type="AlphaFoldDB" id="A0A160TGU0"/>
<dbReference type="Pfam" id="PF01865">
    <property type="entry name" value="PhoU_div"/>
    <property type="match status" value="1"/>
</dbReference>
<sequence>MMLITSRDTGRWVIPKGNPIKGLAPHEAAAEEAFEEAGVRGIACPTPIGSFSYLKRRRAGRSRELVVTVFPIAVVEQAGDWPERHQRDTRWFDLPSAATAVDEPELRTLIASFREPVIPASLAQRVLPAFRTQARKRIPMVAWFQALMPTQGRFFDQFEAHAATLVAGADALAKLLHNEGPIADNIATIVNREHDADDITREVLQDVRRVFVTPFDRSAITSLIGVMDDAIDQMNGTAKSIELYEVTTFEPQMRDMAGIVVEAARVTAEAIPLLRSLNTNSARLHELTSRLIQIEGHADDIHDAGLKALFKAHGATAPMDFIVGREIYSHLEKIVDRFEDVANEIQGLVIDHA</sequence>
<accession>A0A160TGU0</accession>
<organism evidence="3">
    <name type="scientific">hydrothermal vent metagenome</name>
    <dbReference type="NCBI Taxonomy" id="652676"/>
    <lineage>
        <taxon>unclassified sequences</taxon>
        <taxon>metagenomes</taxon>
        <taxon>ecological metagenomes</taxon>
    </lineage>
</organism>